<name>A0A7S0A713_9DINO</name>
<dbReference type="PANTHER" id="PTHR13000:SF0">
    <property type="entry name" value="NUCLEOPORIN P54"/>
    <property type="match status" value="1"/>
</dbReference>
<dbReference type="AlphaFoldDB" id="A0A7S0A713"/>
<comment type="subcellular location">
    <subcellularLocation>
        <location evidence="1">Nucleus</location>
    </subcellularLocation>
</comment>
<keyword evidence="3" id="KW-0539">Nucleus</keyword>
<dbReference type="Pfam" id="PF13874">
    <property type="entry name" value="Nup54"/>
    <property type="match status" value="1"/>
</dbReference>
<proteinExistence type="predicted"/>
<dbReference type="GO" id="GO:0044613">
    <property type="term" value="C:nuclear pore central transport channel"/>
    <property type="evidence" value="ECO:0007669"/>
    <property type="project" value="TreeGrafter"/>
</dbReference>
<evidence type="ECO:0000256" key="3">
    <source>
        <dbReference type="ARBA" id="ARBA00023242"/>
    </source>
</evidence>
<gene>
    <name evidence="5" type="ORF">PBAH0796_LOCUS10347</name>
</gene>
<feature type="domain" description="Nucleoporin Nup54 alpha-helical" evidence="4">
    <location>
        <begin position="82"/>
        <end position="219"/>
    </location>
</feature>
<reference evidence="5" key="1">
    <citation type="submission" date="2021-01" db="EMBL/GenBank/DDBJ databases">
        <authorList>
            <person name="Corre E."/>
            <person name="Pelletier E."/>
            <person name="Niang G."/>
            <person name="Scheremetjew M."/>
            <person name="Finn R."/>
            <person name="Kale V."/>
            <person name="Holt S."/>
            <person name="Cochrane G."/>
            <person name="Meng A."/>
            <person name="Brown T."/>
            <person name="Cohen L."/>
        </authorList>
    </citation>
    <scope>NUCLEOTIDE SEQUENCE</scope>
    <source>
        <strain evidence="5">Pbaha01</strain>
    </source>
</reference>
<evidence type="ECO:0000259" key="4">
    <source>
        <dbReference type="Pfam" id="PF13874"/>
    </source>
</evidence>
<evidence type="ECO:0000256" key="2">
    <source>
        <dbReference type="ARBA" id="ARBA00022448"/>
    </source>
</evidence>
<dbReference type="GO" id="GO:0006607">
    <property type="term" value="P:NLS-bearing protein import into nucleus"/>
    <property type="evidence" value="ECO:0007669"/>
    <property type="project" value="TreeGrafter"/>
</dbReference>
<dbReference type="PANTHER" id="PTHR13000">
    <property type="entry name" value="NUCLEOPORIN P54"/>
    <property type="match status" value="1"/>
</dbReference>
<dbReference type="EMBL" id="HBEG01017185">
    <property type="protein sequence ID" value="CAD8354980.1"/>
    <property type="molecule type" value="Transcribed_RNA"/>
</dbReference>
<dbReference type="InterPro" id="IPR024864">
    <property type="entry name" value="Nup54/Nup57/Nup44"/>
</dbReference>
<accession>A0A7S0A713</accession>
<evidence type="ECO:0000256" key="1">
    <source>
        <dbReference type="ARBA" id="ARBA00004123"/>
    </source>
</evidence>
<organism evidence="5">
    <name type="scientific">Pyrodinium bahamense</name>
    <dbReference type="NCBI Taxonomy" id="73915"/>
    <lineage>
        <taxon>Eukaryota</taxon>
        <taxon>Sar</taxon>
        <taxon>Alveolata</taxon>
        <taxon>Dinophyceae</taxon>
        <taxon>Gonyaulacales</taxon>
        <taxon>Pyrocystaceae</taxon>
        <taxon>Pyrodinium</taxon>
    </lineage>
</organism>
<protein>
    <recommendedName>
        <fullName evidence="4">Nucleoporin Nup54 alpha-helical domain-containing protein</fullName>
    </recommendedName>
</protein>
<sequence>MFGQPAGPAQGVQPDAQALCMELAKRMEDLYPVLQQAAGQRASPGGAGAGLQNNFVAYSYSFSSNPQLLQQANSGQFNPAYHVDYAKWAQAVQNNPAPQSCYPEPLVGLTALEQRLAAQQSAVEQCSNELEDLKTGFGNLKHALQAQSLQKLEECRRRHQKLSRQLLQVVAAIETYAVHTGAARRSPHAEGQLEDRFARLQEAVHAPASARARLEELWVVLRGLLQRGPPSGGAACLAQADAEKALRVTASQGELLELLQEELAGRKRDIAQFESALARFASSAALPAQTL</sequence>
<dbReference type="GO" id="GO:0017056">
    <property type="term" value="F:structural constituent of nuclear pore"/>
    <property type="evidence" value="ECO:0007669"/>
    <property type="project" value="TreeGrafter"/>
</dbReference>
<dbReference type="GO" id="GO:0036228">
    <property type="term" value="P:protein localization to nuclear inner membrane"/>
    <property type="evidence" value="ECO:0007669"/>
    <property type="project" value="TreeGrafter"/>
</dbReference>
<evidence type="ECO:0000313" key="5">
    <source>
        <dbReference type="EMBL" id="CAD8354980.1"/>
    </source>
</evidence>
<keyword evidence="2" id="KW-0813">Transport</keyword>
<dbReference type="GO" id="GO:0006999">
    <property type="term" value="P:nuclear pore organization"/>
    <property type="evidence" value="ECO:0007669"/>
    <property type="project" value="TreeGrafter"/>
</dbReference>
<dbReference type="InterPro" id="IPR025712">
    <property type="entry name" value="Nup54_alpha-helical_dom"/>
</dbReference>